<evidence type="ECO:0000313" key="5">
    <source>
        <dbReference type="Proteomes" id="UP000694844"/>
    </source>
</evidence>
<evidence type="ECO:0000256" key="3">
    <source>
        <dbReference type="PIRSR" id="PIRSR000705-3"/>
    </source>
</evidence>
<evidence type="ECO:0000256" key="2">
    <source>
        <dbReference type="PIRSR" id="PIRSR000705-1"/>
    </source>
</evidence>
<dbReference type="FunFam" id="3.40.50.300:FF:001571">
    <property type="entry name" value="Deoxynucleoside kinase"/>
    <property type="match status" value="1"/>
</dbReference>
<dbReference type="Pfam" id="PF01712">
    <property type="entry name" value="dNK"/>
    <property type="match status" value="1"/>
</dbReference>
<dbReference type="PANTHER" id="PTHR10513">
    <property type="entry name" value="DEOXYNUCLEOSIDE KINASE"/>
    <property type="match status" value="1"/>
</dbReference>
<dbReference type="RefSeq" id="XP_022297325.1">
    <property type="nucleotide sequence ID" value="XM_022441617.1"/>
</dbReference>
<dbReference type="GO" id="GO:0019136">
    <property type="term" value="F:deoxynucleoside kinase activity"/>
    <property type="evidence" value="ECO:0007669"/>
    <property type="project" value="InterPro"/>
</dbReference>
<dbReference type="SUPFAM" id="SSF52540">
    <property type="entry name" value="P-loop containing nucleoside triphosphate hydrolases"/>
    <property type="match status" value="1"/>
</dbReference>
<dbReference type="GeneID" id="111106799"/>
<organism evidence="5 6">
    <name type="scientific">Crassostrea virginica</name>
    <name type="common">Eastern oyster</name>
    <dbReference type="NCBI Taxonomy" id="6565"/>
    <lineage>
        <taxon>Eukaryota</taxon>
        <taxon>Metazoa</taxon>
        <taxon>Spiralia</taxon>
        <taxon>Lophotrochozoa</taxon>
        <taxon>Mollusca</taxon>
        <taxon>Bivalvia</taxon>
        <taxon>Autobranchia</taxon>
        <taxon>Pteriomorphia</taxon>
        <taxon>Ostreida</taxon>
        <taxon>Ostreoidea</taxon>
        <taxon>Ostreidae</taxon>
        <taxon>Crassostrea</taxon>
    </lineage>
</organism>
<keyword evidence="5" id="KW-1185">Reference proteome</keyword>
<dbReference type="InterPro" id="IPR002624">
    <property type="entry name" value="DCK/DGK"/>
</dbReference>
<accession>A0A8B8B1N9</accession>
<comment type="similarity">
    <text evidence="1">Belongs to the DCK/DGK family.</text>
</comment>
<keyword evidence="3" id="KW-0547">Nucleotide-binding</keyword>
<keyword evidence="3" id="KW-0067">ATP-binding</keyword>
<dbReference type="InterPro" id="IPR050566">
    <property type="entry name" value="Deoxyribonucleoside_kinase"/>
</dbReference>
<feature type="binding site" evidence="3">
    <location>
        <begin position="48"/>
        <end position="56"/>
    </location>
    <ligand>
        <name>ATP</name>
        <dbReference type="ChEBI" id="CHEBI:30616"/>
    </ligand>
</feature>
<feature type="domain" description="Deoxynucleoside kinase" evidence="4">
    <location>
        <begin position="44"/>
        <end position="247"/>
    </location>
</feature>
<dbReference type="GO" id="GO:0005739">
    <property type="term" value="C:mitochondrion"/>
    <property type="evidence" value="ECO:0007669"/>
    <property type="project" value="TreeGrafter"/>
</dbReference>
<feature type="binding site" evidence="3">
    <location>
        <begin position="185"/>
        <end position="189"/>
    </location>
    <ligand>
        <name>ATP</name>
        <dbReference type="ChEBI" id="CHEBI:30616"/>
    </ligand>
</feature>
<evidence type="ECO:0000259" key="4">
    <source>
        <dbReference type="Pfam" id="PF01712"/>
    </source>
</evidence>
<sequence length="253" mass="30620">MSFELMELKTFGRVNKCLILYKRHIQSQACLGLKNRENRKNLTICVEGNISSGKTTFLEHFKNKFKEKIETFDEPVERWRDVHGYNMLDKFYEDPSRWSMAFESHVQLTWLEIHQKKTNKPIKLMERSLYSANYCFVENLFQSGVLHDLDYRILKDWFTWIINNLDCHVDLIVYLQTKPTTVFDRTLKRNWPEEKHITLDYLEKLHEKHEEWLLGKSKLSLPSKVLIIPAERNLEEMFQIYDRLKKEIFLRRI</sequence>
<dbReference type="KEGG" id="cvn:111106799"/>
<feature type="active site" description="Proton acceptor" evidence="2">
    <location>
        <position position="126"/>
    </location>
</feature>
<dbReference type="OrthoDB" id="567086at2759"/>
<dbReference type="InterPro" id="IPR031314">
    <property type="entry name" value="DNK_dom"/>
</dbReference>
<name>A0A8B8B1N9_CRAVI</name>
<dbReference type="PANTHER" id="PTHR10513:SF24">
    <property type="entry name" value="THYMIDINE KINASE 2, MITOCHONDRIAL"/>
    <property type="match status" value="1"/>
</dbReference>
<evidence type="ECO:0000313" key="6">
    <source>
        <dbReference type="RefSeq" id="XP_022297325.1"/>
    </source>
</evidence>
<dbReference type="AlphaFoldDB" id="A0A8B8B1N9"/>
<dbReference type="PIRSF" id="PIRSF000705">
    <property type="entry name" value="DNK"/>
    <property type="match status" value="1"/>
</dbReference>
<dbReference type="Gene3D" id="3.40.50.300">
    <property type="entry name" value="P-loop containing nucleotide triphosphate hydrolases"/>
    <property type="match status" value="1"/>
</dbReference>
<dbReference type="Proteomes" id="UP000694844">
    <property type="component" value="Chromosome 8"/>
</dbReference>
<gene>
    <name evidence="6" type="primary">LOC111106799</name>
</gene>
<proteinExistence type="inferred from homology"/>
<dbReference type="CDD" id="cd01673">
    <property type="entry name" value="dNK"/>
    <property type="match status" value="1"/>
</dbReference>
<evidence type="ECO:0000256" key="1">
    <source>
        <dbReference type="ARBA" id="ARBA00007420"/>
    </source>
</evidence>
<dbReference type="GO" id="GO:0005524">
    <property type="term" value="F:ATP binding"/>
    <property type="evidence" value="ECO:0007669"/>
    <property type="project" value="UniProtKB-KW"/>
</dbReference>
<protein>
    <submittedName>
        <fullName evidence="6">Thymidine kinase 2, mitochondrial-like</fullName>
    </submittedName>
</protein>
<reference evidence="6" key="1">
    <citation type="submission" date="2025-08" db="UniProtKB">
        <authorList>
            <consortium name="RefSeq"/>
        </authorList>
    </citation>
    <scope>IDENTIFICATION</scope>
    <source>
        <tissue evidence="6">Whole sample</tissue>
    </source>
</reference>
<dbReference type="InterPro" id="IPR027417">
    <property type="entry name" value="P-loop_NTPase"/>
</dbReference>